<keyword evidence="3" id="KW-1185">Reference proteome</keyword>
<dbReference type="AlphaFoldDB" id="A0A9P0GCC6"/>
<name>A0A9P0GCC6_9CUCU</name>
<organism evidence="2 3">
    <name type="scientific">Psylliodes chrysocephalus</name>
    <dbReference type="NCBI Taxonomy" id="3402493"/>
    <lineage>
        <taxon>Eukaryota</taxon>
        <taxon>Metazoa</taxon>
        <taxon>Ecdysozoa</taxon>
        <taxon>Arthropoda</taxon>
        <taxon>Hexapoda</taxon>
        <taxon>Insecta</taxon>
        <taxon>Pterygota</taxon>
        <taxon>Neoptera</taxon>
        <taxon>Endopterygota</taxon>
        <taxon>Coleoptera</taxon>
        <taxon>Polyphaga</taxon>
        <taxon>Cucujiformia</taxon>
        <taxon>Chrysomeloidea</taxon>
        <taxon>Chrysomelidae</taxon>
        <taxon>Galerucinae</taxon>
        <taxon>Alticini</taxon>
        <taxon>Psylliodes</taxon>
    </lineage>
</organism>
<evidence type="ECO:0000313" key="3">
    <source>
        <dbReference type="Proteomes" id="UP001153636"/>
    </source>
</evidence>
<sequence length="595" mass="69899">MSNPDSESEPFQSSESEYVPTEIDEPGTSRGRRKTKVRVRKHTQDIENVKRGRKRPRCESKWARNVRKNLRASGEEYINTVKKVMPKRVIGRDCACKRRCFLKVPQQIRESILETFNKLAERAKQDIYLSGLISSKQIARKCQRTGEGTQKSVSHTYKIRVGSEEHKVCRKAFIAIHGITKHRVDRLASCLKTSIVPFSDMRGKHENRPNKISCQTKIQIDTHIKSFPRRSSHYSREKNDRKYYLPSDLNISKMHKMYLEKYEPTLYQRLVSGQQCQPQVTFDFFYRHFTLNYNISFEIPRSDTCQTCDRLVNLIATETDVENKLALQTKKTVHIHKAEVFYTNLKKKSALAKENPNVETICFDYQQNLPLPHIPAGDVFYKRQLWEYNFCIFSAKSGISTFYMYDEATGKKGSNEVISFIEHFIQIFLPPEVTDLYIFSDNVFAQNKYQTLVKYLYTLINTESNNITQMIHQYPEPGHSFLPCDRSFGLIEKNKRRKERIYTPEEWRNLVQTTSKNFRVIDVQQEIIRNHTEHFKKLFKSFMGTGKQKYLQSQLTELLNTQKTTSLLSALFLLFSQVFLSSRRTYKVSCHYRVN</sequence>
<dbReference type="PANTHER" id="PTHR10773:SF19">
    <property type="match status" value="1"/>
</dbReference>
<reference evidence="2" key="1">
    <citation type="submission" date="2022-01" db="EMBL/GenBank/DDBJ databases">
        <authorList>
            <person name="King R."/>
        </authorList>
    </citation>
    <scope>NUCLEOTIDE SEQUENCE</scope>
</reference>
<proteinExistence type="predicted"/>
<dbReference type="EMBL" id="OV651817">
    <property type="protein sequence ID" value="CAH1110449.1"/>
    <property type="molecule type" value="Genomic_DNA"/>
</dbReference>
<gene>
    <name evidence="2" type="ORF">PSYICH_LOCUS11492</name>
</gene>
<evidence type="ECO:0000256" key="1">
    <source>
        <dbReference type="SAM" id="MobiDB-lite"/>
    </source>
</evidence>
<feature type="compositionally biased region" description="Basic residues" evidence="1">
    <location>
        <begin position="30"/>
        <end position="41"/>
    </location>
</feature>
<protein>
    <submittedName>
        <fullName evidence="2">Uncharacterized protein</fullName>
    </submittedName>
</protein>
<dbReference type="OrthoDB" id="6781428at2759"/>
<feature type="region of interest" description="Disordered" evidence="1">
    <location>
        <begin position="1"/>
        <end position="42"/>
    </location>
</feature>
<accession>A0A9P0GCC6</accession>
<dbReference type="Proteomes" id="UP001153636">
    <property type="component" value="Chromosome 5"/>
</dbReference>
<dbReference type="PANTHER" id="PTHR10773">
    <property type="entry name" value="DNA-DIRECTED RNA POLYMERASES I, II, AND III SUBUNIT RPABC2"/>
    <property type="match status" value="1"/>
</dbReference>
<evidence type="ECO:0000313" key="2">
    <source>
        <dbReference type="EMBL" id="CAH1110449.1"/>
    </source>
</evidence>